<dbReference type="EMBL" id="ML208293">
    <property type="protein sequence ID" value="TFK71776.1"/>
    <property type="molecule type" value="Genomic_DNA"/>
</dbReference>
<gene>
    <name evidence="1" type="ORF">BDN72DRAFT_895337</name>
</gene>
<evidence type="ECO:0000313" key="1">
    <source>
        <dbReference type="EMBL" id="TFK71776.1"/>
    </source>
</evidence>
<proteinExistence type="predicted"/>
<keyword evidence="2" id="KW-1185">Reference proteome</keyword>
<evidence type="ECO:0000313" key="2">
    <source>
        <dbReference type="Proteomes" id="UP000308600"/>
    </source>
</evidence>
<name>A0ACD3B2G0_9AGAR</name>
<sequence length="262" mass="26559">MLSFLLLALVSSVALAQDAALTNVTSAFTAAQIVPDVISSFSPGAVLNVVFTDPVTNLMVNVTPDVTLTLEQVTNQPQFFFILDDAADQAAAANITWIIAIVDPDSTAPETLQFLAADFIFDTSAADGTTLISSSTPLVSYTTPTPSTAADRYVILAYIQPADFDANESSLVFTQSGFNVSSFASSAGIGSPVAGNFFLAGSNGTASSSNSPAGSAASGSSANPTAPAAVAPSPSTASGAEMLTYPVLGSLLSMSFGLFLLA</sequence>
<organism evidence="1 2">
    <name type="scientific">Pluteus cervinus</name>
    <dbReference type="NCBI Taxonomy" id="181527"/>
    <lineage>
        <taxon>Eukaryota</taxon>
        <taxon>Fungi</taxon>
        <taxon>Dikarya</taxon>
        <taxon>Basidiomycota</taxon>
        <taxon>Agaricomycotina</taxon>
        <taxon>Agaricomycetes</taxon>
        <taxon>Agaricomycetidae</taxon>
        <taxon>Agaricales</taxon>
        <taxon>Pluteineae</taxon>
        <taxon>Pluteaceae</taxon>
        <taxon>Pluteus</taxon>
    </lineage>
</organism>
<dbReference type="Proteomes" id="UP000308600">
    <property type="component" value="Unassembled WGS sequence"/>
</dbReference>
<accession>A0ACD3B2G0</accession>
<protein>
    <submittedName>
        <fullName evidence="1">PEBP-like protein</fullName>
    </submittedName>
</protein>
<reference evidence="1 2" key="1">
    <citation type="journal article" date="2019" name="Nat. Ecol. Evol.">
        <title>Megaphylogeny resolves global patterns of mushroom evolution.</title>
        <authorList>
            <person name="Varga T."/>
            <person name="Krizsan K."/>
            <person name="Foldi C."/>
            <person name="Dima B."/>
            <person name="Sanchez-Garcia M."/>
            <person name="Sanchez-Ramirez S."/>
            <person name="Szollosi G.J."/>
            <person name="Szarkandi J.G."/>
            <person name="Papp V."/>
            <person name="Albert L."/>
            <person name="Andreopoulos W."/>
            <person name="Angelini C."/>
            <person name="Antonin V."/>
            <person name="Barry K.W."/>
            <person name="Bougher N.L."/>
            <person name="Buchanan P."/>
            <person name="Buyck B."/>
            <person name="Bense V."/>
            <person name="Catcheside P."/>
            <person name="Chovatia M."/>
            <person name="Cooper J."/>
            <person name="Damon W."/>
            <person name="Desjardin D."/>
            <person name="Finy P."/>
            <person name="Geml J."/>
            <person name="Haridas S."/>
            <person name="Hughes K."/>
            <person name="Justo A."/>
            <person name="Karasinski D."/>
            <person name="Kautmanova I."/>
            <person name="Kiss B."/>
            <person name="Kocsube S."/>
            <person name="Kotiranta H."/>
            <person name="LaButti K.M."/>
            <person name="Lechner B.E."/>
            <person name="Liimatainen K."/>
            <person name="Lipzen A."/>
            <person name="Lukacs Z."/>
            <person name="Mihaltcheva S."/>
            <person name="Morgado L.N."/>
            <person name="Niskanen T."/>
            <person name="Noordeloos M.E."/>
            <person name="Ohm R.A."/>
            <person name="Ortiz-Santana B."/>
            <person name="Ovrebo C."/>
            <person name="Racz N."/>
            <person name="Riley R."/>
            <person name="Savchenko A."/>
            <person name="Shiryaev A."/>
            <person name="Soop K."/>
            <person name="Spirin V."/>
            <person name="Szebenyi C."/>
            <person name="Tomsovsky M."/>
            <person name="Tulloss R.E."/>
            <person name="Uehling J."/>
            <person name="Grigoriev I.V."/>
            <person name="Vagvolgyi C."/>
            <person name="Papp T."/>
            <person name="Martin F.M."/>
            <person name="Miettinen O."/>
            <person name="Hibbett D.S."/>
            <person name="Nagy L.G."/>
        </authorList>
    </citation>
    <scope>NUCLEOTIDE SEQUENCE [LARGE SCALE GENOMIC DNA]</scope>
    <source>
        <strain evidence="1 2">NL-1719</strain>
    </source>
</reference>